<dbReference type="AlphaFoldDB" id="A0A915UB67"/>
<dbReference type="Gene3D" id="3.40.630.30">
    <property type="match status" value="1"/>
</dbReference>
<comment type="catalytic activity">
    <reaction evidence="3">
        <text>N-terminal L-alanyl-[ribosomal protein bS18] + acetyl-CoA = N-terminal N(alpha)-acetyl-L-alanyl-[ribosomal protein bS18] + CoA + H(+)</text>
        <dbReference type="Rhea" id="RHEA:43756"/>
        <dbReference type="Rhea" id="RHEA-COMP:10676"/>
        <dbReference type="Rhea" id="RHEA-COMP:10677"/>
        <dbReference type="ChEBI" id="CHEBI:15378"/>
        <dbReference type="ChEBI" id="CHEBI:57287"/>
        <dbReference type="ChEBI" id="CHEBI:57288"/>
        <dbReference type="ChEBI" id="CHEBI:64718"/>
        <dbReference type="ChEBI" id="CHEBI:83683"/>
        <dbReference type="EC" id="2.3.1.266"/>
    </reaction>
</comment>
<comment type="subcellular location">
    <subcellularLocation>
        <location evidence="3">Cytoplasm</location>
    </subcellularLocation>
</comment>
<gene>
    <name evidence="5" type="primary">rimI</name>
    <name evidence="5" type="ORF">GF1_27160</name>
</gene>
<dbReference type="GO" id="GO:0005737">
    <property type="term" value="C:cytoplasm"/>
    <property type="evidence" value="ECO:0007669"/>
    <property type="project" value="UniProtKB-SubCell"/>
</dbReference>
<dbReference type="InterPro" id="IPR006464">
    <property type="entry name" value="AcTrfase_RimI/Ard1"/>
</dbReference>
<dbReference type="InterPro" id="IPR050832">
    <property type="entry name" value="Bact_Acetyltransf"/>
</dbReference>
<dbReference type="GO" id="GO:0008999">
    <property type="term" value="F:protein-N-terminal-alanine acetyltransferase activity"/>
    <property type="evidence" value="ECO:0007669"/>
    <property type="project" value="UniProtKB-EC"/>
</dbReference>
<keyword evidence="6" id="KW-1185">Reference proteome</keyword>
<dbReference type="PANTHER" id="PTHR43877">
    <property type="entry name" value="AMINOALKYLPHOSPHONATE N-ACETYLTRANSFERASE-RELATED-RELATED"/>
    <property type="match status" value="1"/>
</dbReference>
<comment type="function">
    <text evidence="3">Acetylates the N-terminal alanine of ribosomal protein bS18.</text>
</comment>
<dbReference type="KEGG" id="ddu:GF1_27160"/>
<proteinExistence type="inferred from homology"/>
<evidence type="ECO:0000313" key="6">
    <source>
        <dbReference type="Proteomes" id="UP001063350"/>
    </source>
</evidence>
<dbReference type="Pfam" id="PF00583">
    <property type="entry name" value="Acetyltransf_1"/>
    <property type="match status" value="1"/>
</dbReference>
<dbReference type="SUPFAM" id="SSF55729">
    <property type="entry name" value="Acyl-CoA N-acyltransferases (Nat)"/>
    <property type="match status" value="1"/>
</dbReference>
<feature type="domain" description="N-acetyltransferase" evidence="4">
    <location>
        <begin position="1"/>
        <end position="145"/>
    </location>
</feature>
<sequence length="147" mass="16295">MSVRPMRAGDVASVVAIEEAVMDTPWSRSLVEAELQGEHGIRLVFEMHGQVAGYGFFRFCGLEAELLRIGVRDRSRRLGIGSTLLRAGVAALRRHGVTSCLLEVRSANSTALRFYAKEGFVEVGRRPDYYRQPTDDALILGLELRDG</sequence>
<accession>A0A915UB67</accession>
<dbReference type="Proteomes" id="UP001063350">
    <property type="component" value="Chromosome"/>
</dbReference>
<comment type="similarity">
    <text evidence="3">Belongs to the acetyltransferase family. RimI subfamily.</text>
</comment>
<dbReference type="NCBIfam" id="TIGR01575">
    <property type="entry name" value="rimI"/>
    <property type="match status" value="1"/>
</dbReference>
<evidence type="ECO:0000259" key="4">
    <source>
        <dbReference type="PROSITE" id="PS51186"/>
    </source>
</evidence>
<organism evidence="5 6">
    <name type="scientific">Desulfolithobacter dissulfuricans</name>
    <dbReference type="NCBI Taxonomy" id="2795293"/>
    <lineage>
        <taxon>Bacteria</taxon>
        <taxon>Pseudomonadati</taxon>
        <taxon>Thermodesulfobacteriota</taxon>
        <taxon>Desulfobulbia</taxon>
        <taxon>Desulfobulbales</taxon>
        <taxon>Desulfobulbaceae</taxon>
        <taxon>Desulfolithobacter</taxon>
    </lineage>
</organism>
<dbReference type="InterPro" id="IPR016181">
    <property type="entry name" value="Acyl_CoA_acyltransferase"/>
</dbReference>
<keyword evidence="2" id="KW-0012">Acyltransferase</keyword>
<dbReference type="EC" id="2.3.1.266" evidence="3"/>
<evidence type="ECO:0000256" key="3">
    <source>
        <dbReference type="RuleBase" id="RU363094"/>
    </source>
</evidence>
<evidence type="ECO:0000256" key="1">
    <source>
        <dbReference type="ARBA" id="ARBA00022679"/>
    </source>
</evidence>
<reference evidence="5" key="1">
    <citation type="submission" date="2020-12" db="EMBL/GenBank/DDBJ databases">
        <title>Desulfobium dissulfuricans gen. nov., sp. nov., a novel mesophilic, sulfate-reducing bacterium isolated from a deep-sea hydrothermal vent.</title>
        <authorList>
            <person name="Hashimoto Y."/>
            <person name="Tame A."/>
            <person name="Sawayama S."/>
            <person name="Miyazaki J."/>
            <person name="Takai K."/>
            <person name="Nakagawa S."/>
        </authorList>
    </citation>
    <scope>NUCLEOTIDE SEQUENCE</scope>
    <source>
        <strain evidence="5">GF1</strain>
    </source>
</reference>
<keyword evidence="1" id="KW-0808">Transferase</keyword>
<dbReference type="PROSITE" id="PS51186">
    <property type="entry name" value="GNAT"/>
    <property type="match status" value="1"/>
</dbReference>
<keyword evidence="3" id="KW-0963">Cytoplasm</keyword>
<protein>
    <recommendedName>
        <fullName evidence="3">[Ribosomal protein bS18]-alanine N-acetyltransferase</fullName>
        <ecNumber evidence="3">2.3.1.266</ecNumber>
    </recommendedName>
</protein>
<dbReference type="InterPro" id="IPR000182">
    <property type="entry name" value="GNAT_dom"/>
</dbReference>
<evidence type="ECO:0000256" key="2">
    <source>
        <dbReference type="ARBA" id="ARBA00023315"/>
    </source>
</evidence>
<dbReference type="CDD" id="cd04301">
    <property type="entry name" value="NAT_SF"/>
    <property type="match status" value="1"/>
</dbReference>
<name>A0A915UB67_9BACT</name>
<dbReference type="EMBL" id="AP024233">
    <property type="protein sequence ID" value="BCO10340.1"/>
    <property type="molecule type" value="Genomic_DNA"/>
</dbReference>
<dbReference type="RefSeq" id="WP_267927078.1">
    <property type="nucleotide sequence ID" value="NZ_AP024233.1"/>
</dbReference>
<evidence type="ECO:0000313" key="5">
    <source>
        <dbReference type="EMBL" id="BCO10340.1"/>
    </source>
</evidence>